<name>A0A554NDF4_9EURY</name>
<keyword evidence="1" id="KW-0812">Transmembrane</keyword>
<keyword evidence="3" id="KW-1185">Reference proteome</keyword>
<evidence type="ECO:0000313" key="3">
    <source>
        <dbReference type="Proteomes" id="UP000319894"/>
    </source>
</evidence>
<dbReference type="AlphaFoldDB" id="A0A554NDF4"/>
<proteinExistence type="predicted"/>
<keyword evidence="1" id="KW-0472">Membrane</keyword>
<evidence type="ECO:0000256" key="1">
    <source>
        <dbReference type="SAM" id="Phobius"/>
    </source>
</evidence>
<feature type="transmembrane region" description="Helical" evidence="1">
    <location>
        <begin position="36"/>
        <end position="54"/>
    </location>
</feature>
<reference evidence="2 3" key="1">
    <citation type="submission" date="2018-06" db="EMBL/GenBank/DDBJ databases">
        <title>Natronomonas sp. F16-60 a new haloarchaeon isolated from a solar saltern of Isla Cristina, Huelva, Spain.</title>
        <authorList>
            <person name="Duran-Viseras A."/>
            <person name="Sanchez-Porro C."/>
            <person name="Ventosa A."/>
        </authorList>
    </citation>
    <scope>NUCLEOTIDE SEQUENCE [LARGE SCALE GENOMIC DNA]</scope>
    <source>
        <strain evidence="2 3">F16-60</strain>
    </source>
</reference>
<accession>A0A554NDF4</accession>
<sequence>MRSLLGAAGAAAVIAGVAVVLDPSLASAFGPTPDRLLVVALAALALLQGLAAAASRIGGDGRAADLPAVEQRFRATVPGDAFEDRLAALPEHSVSRRDEERAAIRERLEGLAVSVLVDRGLDEAAARRHLEAGTWTTDDAAAIFFMPAADRGLSLERRVRDALGPDVAFVRRARRTVAAITAHAEGEVPPPGDAGE</sequence>
<dbReference type="InterPro" id="IPR055693">
    <property type="entry name" value="DUF7269"/>
</dbReference>
<evidence type="ECO:0000313" key="2">
    <source>
        <dbReference type="EMBL" id="TSD15050.1"/>
    </source>
</evidence>
<dbReference type="Proteomes" id="UP000319894">
    <property type="component" value="Unassembled WGS sequence"/>
</dbReference>
<protein>
    <submittedName>
        <fullName evidence="2">Uncharacterized protein</fullName>
    </submittedName>
</protein>
<dbReference type="EMBL" id="QMDX01000002">
    <property type="protein sequence ID" value="TSD15050.1"/>
    <property type="molecule type" value="Genomic_DNA"/>
</dbReference>
<comment type="caution">
    <text evidence="2">The sequence shown here is derived from an EMBL/GenBank/DDBJ whole genome shotgun (WGS) entry which is preliminary data.</text>
</comment>
<gene>
    <name evidence="2" type="ORF">DP107_04120</name>
</gene>
<keyword evidence="1" id="KW-1133">Transmembrane helix</keyword>
<dbReference type="Pfam" id="PF23933">
    <property type="entry name" value="DUF7269"/>
    <property type="match status" value="1"/>
</dbReference>
<organism evidence="2 3">
    <name type="scientific">Haloglomus irregulare</name>
    <dbReference type="NCBI Taxonomy" id="2234134"/>
    <lineage>
        <taxon>Archaea</taxon>
        <taxon>Methanobacteriati</taxon>
        <taxon>Methanobacteriota</taxon>
        <taxon>Stenosarchaea group</taxon>
        <taxon>Halobacteria</taxon>
        <taxon>Halobacteriales</taxon>
        <taxon>Natronomonadaceae</taxon>
        <taxon>Haloglomus</taxon>
    </lineage>
</organism>
<dbReference type="InParanoid" id="A0A554NDF4"/>